<gene>
    <name evidence="2" type="ORF">CKO28_08985</name>
</gene>
<comment type="caution">
    <text evidence="2">The sequence shown here is derived from an EMBL/GenBank/DDBJ whole genome shotgun (WGS) entry which is preliminary data.</text>
</comment>
<reference evidence="2 3" key="1">
    <citation type="journal article" date="2020" name="Microorganisms">
        <title>Osmotic Adaptation and Compatible Solute Biosynthesis of Phototrophic Bacteria as Revealed from Genome Analyses.</title>
        <authorList>
            <person name="Imhoff J.F."/>
            <person name="Rahn T."/>
            <person name="Kunzel S."/>
            <person name="Keller A."/>
            <person name="Neulinger S.C."/>
        </authorList>
    </citation>
    <scope>NUCLEOTIDE SEQUENCE [LARGE SCALE GENOMIC DNA]</scope>
    <source>
        <strain evidence="2 3">DSM 9895</strain>
    </source>
</reference>
<evidence type="ECO:0000313" key="2">
    <source>
        <dbReference type="EMBL" id="MBK1668170.1"/>
    </source>
</evidence>
<dbReference type="Proteomes" id="UP001296873">
    <property type="component" value="Unassembled WGS sequence"/>
</dbReference>
<evidence type="ECO:0000256" key="1">
    <source>
        <dbReference type="SAM" id="MobiDB-lite"/>
    </source>
</evidence>
<dbReference type="RefSeq" id="WP_200340349.1">
    <property type="nucleotide sequence ID" value="NZ_NRRL01000018.1"/>
</dbReference>
<accession>A0ABS1DCS9</accession>
<sequence>MRDTLPTPANDFQPRPHRQRSVGAAGHQVQGRLQRAVRASARTRDPAAQLVASALAQEMLRTGGLPCRPSLQRLAALSGVHPARAEQALQQLERMRLVARLRLEGAPDVDHFALLCDARAALPESH</sequence>
<proteinExistence type="predicted"/>
<evidence type="ECO:0000313" key="3">
    <source>
        <dbReference type="Proteomes" id="UP001296873"/>
    </source>
</evidence>
<evidence type="ECO:0008006" key="4">
    <source>
        <dbReference type="Google" id="ProtNLM"/>
    </source>
</evidence>
<feature type="region of interest" description="Disordered" evidence="1">
    <location>
        <begin position="1"/>
        <end position="31"/>
    </location>
</feature>
<dbReference type="EMBL" id="NRRL01000018">
    <property type="protein sequence ID" value="MBK1668170.1"/>
    <property type="molecule type" value="Genomic_DNA"/>
</dbReference>
<organism evidence="2 3">
    <name type="scientific">Rhodovibrio sodomensis</name>
    <dbReference type="NCBI Taxonomy" id="1088"/>
    <lineage>
        <taxon>Bacteria</taxon>
        <taxon>Pseudomonadati</taxon>
        <taxon>Pseudomonadota</taxon>
        <taxon>Alphaproteobacteria</taxon>
        <taxon>Rhodospirillales</taxon>
        <taxon>Rhodovibrionaceae</taxon>
        <taxon>Rhodovibrio</taxon>
    </lineage>
</organism>
<name>A0ABS1DCS9_9PROT</name>
<protein>
    <recommendedName>
        <fullName evidence="4">HTH gntR-type domain-containing protein</fullName>
    </recommendedName>
</protein>
<keyword evidence="3" id="KW-1185">Reference proteome</keyword>